<protein>
    <submittedName>
        <fullName evidence="1">Uncharacterized protein</fullName>
    </submittedName>
</protein>
<dbReference type="EMBL" id="CP001032">
    <property type="protein sequence ID" value="ACB74244.1"/>
    <property type="molecule type" value="Genomic_DNA"/>
</dbReference>
<dbReference type="RefSeq" id="WP_012373782.1">
    <property type="nucleotide sequence ID" value="NC_010571.1"/>
</dbReference>
<evidence type="ECO:0000313" key="2">
    <source>
        <dbReference type="Proteomes" id="UP000007013"/>
    </source>
</evidence>
<dbReference type="HOGENOM" id="CLU_1633709_0_0_0"/>
<gene>
    <name evidence="1" type="ordered locus">Oter_0956</name>
</gene>
<dbReference type="OrthoDB" id="9931389at2"/>
<accession>B1ZXM2</accession>
<evidence type="ECO:0000313" key="1">
    <source>
        <dbReference type="EMBL" id="ACB74244.1"/>
    </source>
</evidence>
<reference evidence="1 2" key="1">
    <citation type="journal article" date="2011" name="J. Bacteriol.">
        <title>Genome sequence of the verrucomicrobium Opitutus terrae PB90-1, an abundant inhabitant of rice paddy soil ecosystems.</title>
        <authorList>
            <person name="van Passel M.W."/>
            <person name="Kant R."/>
            <person name="Palva A."/>
            <person name="Copeland A."/>
            <person name="Lucas S."/>
            <person name="Lapidus A."/>
            <person name="Glavina del Rio T."/>
            <person name="Pitluck S."/>
            <person name="Goltsman E."/>
            <person name="Clum A."/>
            <person name="Sun H."/>
            <person name="Schmutz J."/>
            <person name="Larimer F.W."/>
            <person name="Land M.L."/>
            <person name="Hauser L."/>
            <person name="Kyrpides N."/>
            <person name="Mikhailova N."/>
            <person name="Richardson P.P."/>
            <person name="Janssen P.H."/>
            <person name="de Vos W.M."/>
            <person name="Smidt H."/>
        </authorList>
    </citation>
    <scope>NUCLEOTIDE SEQUENCE [LARGE SCALE GENOMIC DNA]</scope>
    <source>
        <strain evidence="2">DSM 11246 / JCM 15787 / PB90-1</strain>
    </source>
</reference>
<proteinExistence type="predicted"/>
<dbReference type="KEGG" id="ote:Oter_0956"/>
<dbReference type="Proteomes" id="UP000007013">
    <property type="component" value="Chromosome"/>
</dbReference>
<dbReference type="AlphaFoldDB" id="B1ZXM2"/>
<organism evidence="1 2">
    <name type="scientific">Opitutus terrae (strain DSM 11246 / JCM 15787 / PB90-1)</name>
    <dbReference type="NCBI Taxonomy" id="452637"/>
    <lineage>
        <taxon>Bacteria</taxon>
        <taxon>Pseudomonadati</taxon>
        <taxon>Verrucomicrobiota</taxon>
        <taxon>Opitutia</taxon>
        <taxon>Opitutales</taxon>
        <taxon>Opitutaceae</taxon>
        <taxon>Opitutus</taxon>
    </lineage>
</organism>
<sequence length="162" mass="17855">MSSLPVFADALSRLQADIAIIRLVRAGIPAARISAVFPQRRAPNSVCCWLKTFTNIPRASHWPVAAAGLLGRLFRRGFDSAEVRRQLETLGLPLETSKRLREKIADGRIVLCMHARTESEAAVAWHVFHHVGVENITLPADLVFTPRELPSSLTPVWSSLAA</sequence>
<keyword evidence="2" id="KW-1185">Reference proteome</keyword>
<name>B1ZXM2_OPITP</name>